<feature type="signal peptide" evidence="1">
    <location>
        <begin position="1"/>
        <end position="21"/>
    </location>
</feature>
<organism evidence="2 3">
    <name type="scientific">Bacteroides fragilis</name>
    <dbReference type="NCBI Taxonomy" id="817"/>
    <lineage>
        <taxon>Bacteria</taxon>
        <taxon>Pseudomonadati</taxon>
        <taxon>Bacteroidota</taxon>
        <taxon>Bacteroidia</taxon>
        <taxon>Bacteroidales</taxon>
        <taxon>Bacteroidaceae</taxon>
        <taxon>Bacteroides</taxon>
    </lineage>
</organism>
<reference evidence="2 3" key="1">
    <citation type="submission" date="2018-08" db="EMBL/GenBank/DDBJ databases">
        <title>A genome reference for cultivated species of the human gut microbiota.</title>
        <authorList>
            <person name="Zou Y."/>
            <person name="Xue W."/>
            <person name="Luo G."/>
        </authorList>
    </citation>
    <scope>NUCLEOTIDE SEQUENCE [LARGE SCALE GENOMIC DNA]</scope>
    <source>
        <strain evidence="2 3">OF01-1</strain>
    </source>
</reference>
<comment type="caution">
    <text evidence="2">The sequence shown here is derived from an EMBL/GenBank/DDBJ whole genome shotgun (WGS) entry which is preliminary data.</text>
</comment>
<feature type="chain" id="PRO_5019409522" description="Aspartyl protease family protein" evidence="1">
    <location>
        <begin position="22"/>
        <end position="430"/>
    </location>
</feature>
<dbReference type="CDD" id="cd05483">
    <property type="entry name" value="retropepsin_like_bacteria"/>
    <property type="match status" value="1"/>
</dbReference>
<accession>A0A413K6K2</accession>
<dbReference type="EMBL" id="QSDG01000001">
    <property type="protein sequence ID" value="RGY71802.1"/>
    <property type="molecule type" value="Genomic_DNA"/>
</dbReference>
<dbReference type="RefSeq" id="WP_005822656.1">
    <property type="nucleotide sequence ID" value="NZ_JAGJHH010000001.1"/>
</dbReference>
<dbReference type="AlphaFoldDB" id="A0A413K6K2"/>
<protein>
    <recommendedName>
        <fullName evidence="4">Aspartyl protease family protein</fullName>
    </recommendedName>
</protein>
<dbReference type="InterPro" id="IPR021109">
    <property type="entry name" value="Peptidase_aspartic_dom_sf"/>
</dbReference>
<dbReference type="Pfam" id="PF13650">
    <property type="entry name" value="Asp_protease_2"/>
    <property type="match status" value="1"/>
</dbReference>
<evidence type="ECO:0000313" key="2">
    <source>
        <dbReference type="EMBL" id="RGY71802.1"/>
    </source>
</evidence>
<sequence>MKRTSLILVILSLCFSSYAQYTDQKVADLINTYDYLELKRVYPTIKDSLAYPMIGLMAEAGINCAFNQPHEAISLLDSLLNNYSADLGSSAVIAYTIIKAEQLSKIGKYKEAAETLKKVNDYDKDAEMQTMIYNYYKGYKNLSNTPKSEVIRQSPNSEVIIDMITDIKGAKHYWYIPVEINGTKEPFIFDTGAAIHMVSTSFAKKHHIKVVADSMSITGISGDIVYSKVGVVDTLRIGNITYTNVKVNILDNIFPKTDSLVYIMEAVLGNPFMEAIGQTIIYPKEQKIIFPSLSQDLNIQKRPSNMINFMGSVGVEAFYNNLRLLLFCDTGMTMEGYINYDFYQQNKDKLGELKLKEDSVKAGGISGFIVNKSYSISDFPLIIDKHKTNMHKFSIMKNANRKYNGYLGVDCFKNCKEILLDFKNMIIMVE</sequence>
<proteinExistence type="predicted"/>
<gene>
    <name evidence="2" type="ORF">DXA27_00990</name>
</gene>
<name>A0A413K6K2_BACFG</name>
<dbReference type="InterPro" id="IPR034122">
    <property type="entry name" value="Retropepsin-like_bacterial"/>
</dbReference>
<keyword evidence="1" id="KW-0732">Signal</keyword>
<dbReference type="Proteomes" id="UP000284614">
    <property type="component" value="Unassembled WGS sequence"/>
</dbReference>
<evidence type="ECO:0000313" key="3">
    <source>
        <dbReference type="Proteomes" id="UP000284614"/>
    </source>
</evidence>
<evidence type="ECO:0000256" key="1">
    <source>
        <dbReference type="SAM" id="SignalP"/>
    </source>
</evidence>
<dbReference type="SUPFAM" id="SSF50630">
    <property type="entry name" value="Acid proteases"/>
    <property type="match status" value="1"/>
</dbReference>
<evidence type="ECO:0008006" key="4">
    <source>
        <dbReference type="Google" id="ProtNLM"/>
    </source>
</evidence>
<dbReference type="Gene3D" id="2.40.70.10">
    <property type="entry name" value="Acid Proteases"/>
    <property type="match status" value="2"/>
</dbReference>